<dbReference type="Proteomes" id="UP001145022">
    <property type="component" value="Unassembled WGS sequence"/>
</dbReference>
<dbReference type="SUPFAM" id="SSF46785">
    <property type="entry name" value="Winged helix' DNA-binding domain"/>
    <property type="match status" value="1"/>
</dbReference>
<dbReference type="EMBL" id="BSCQ01000031">
    <property type="protein sequence ID" value="GLH43255.1"/>
    <property type="molecule type" value="Genomic_DNA"/>
</dbReference>
<dbReference type="InterPro" id="IPR005119">
    <property type="entry name" value="LysR_subst-bd"/>
</dbReference>
<evidence type="ECO:0000259" key="5">
    <source>
        <dbReference type="PROSITE" id="PS50931"/>
    </source>
</evidence>
<keyword evidence="3" id="KW-0238">DNA-binding</keyword>
<dbReference type="SUPFAM" id="SSF53850">
    <property type="entry name" value="Periplasmic binding protein-like II"/>
    <property type="match status" value="1"/>
</dbReference>
<gene>
    <name evidence="6" type="ORF">RS3R1_23430</name>
</gene>
<sequence>MDVAFMVEDSFGALHAVVQASRGIQSMEGVPFDLAGHEGIIVVPEGNIERRGERVASDVIRSEWQVYRTIRMDKLSNMSVYIKVVEMGSFTAVANHLDSTVGNVSRAVSALENVLDTRLLQRSTRRLSVTDAGRRFYERCVKILADLESAEAEASNAALQPRGTLRVHCVPGLARQLVTGAVLEYRQAFPEVTVDLMLSQRMPNLLEDQLDVSILIARTLPDSAYVSQKIGVSHCVLVASPQYLARHGAPETPEQLCDHQCLLLGTVDYVRDEWQLKSKAGDATFIPSGPSFSVNDMDAMAVAIREGAGIGLLAGFTAIDDLRTGRLVRVLPDYHTYERNVYAVYTSRQFVDAKITRFIDTLKTRVGAQLASTAQALID</sequence>
<evidence type="ECO:0000313" key="7">
    <source>
        <dbReference type="Proteomes" id="UP001145022"/>
    </source>
</evidence>
<dbReference type="InterPro" id="IPR000847">
    <property type="entry name" value="LysR_HTH_N"/>
</dbReference>
<dbReference type="InterPro" id="IPR036388">
    <property type="entry name" value="WH-like_DNA-bd_sf"/>
</dbReference>
<dbReference type="Gene3D" id="1.10.10.10">
    <property type="entry name" value="Winged helix-like DNA-binding domain superfamily/Winged helix DNA-binding domain"/>
    <property type="match status" value="1"/>
</dbReference>
<dbReference type="Gene3D" id="3.40.190.290">
    <property type="match status" value="1"/>
</dbReference>
<dbReference type="CDD" id="cd08422">
    <property type="entry name" value="PBP2_CrgA_like"/>
    <property type="match status" value="1"/>
</dbReference>
<evidence type="ECO:0000256" key="4">
    <source>
        <dbReference type="ARBA" id="ARBA00023163"/>
    </source>
</evidence>
<protein>
    <submittedName>
        <fullName evidence="6">LysR family transcriptional regulator</fullName>
    </submittedName>
</protein>
<dbReference type="PANTHER" id="PTHR30537">
    <property type="entry name" value="HTH-TYPE TRANSCRIPTIONAL REGULATOR"/>
    <property type="match status" value="1"/>
</dbReference>
<reference evidence="6" key="1">
    <citation type="journal article" date="2021" name="Sci. Rep.">
        <title>An efficient direct screening system for microorganisms that activate plant immune responses based on plant-microbe interactions using cultured plant cells.</title>
        <authorList>
            <person name="Kurokawa M."/>
            <person name="Nakano M."/>
            <person name="Kitahata N."/>
            <person name="Kuchitsu K."/>
            <person name="Furuya T."/>
        </authorList>
    </citation>
    <scope>NUCLEOTIDE SEQUENCE</scope>
    <source>
        <strain evidence="6">RS3R-1</strain>
    </source>
</reference>
<dbReference type="Pfam" id="PF03466">
    <property type="entry name" value="LysR_substrate"/>
    <property type="match status" value="1"/>
</dbReference>
<evidence type="ECO:0000313" key="6">
    <source>
        <dbReference type="EMBL" id="GLH43255.1"/>
    </source>
</evidence>
<keyword evidence="2" id="KW-0805">Transcription regulation</keyword>
<comment type="caution">
    <text evidence="6">The sequence shown here is derived from an EMBL/GenBank/DDBJ whole genome shotgun (WGS) entry which is preliminary data.</text>
</comment>
<comment type="similarity">
    <text evidence="1">Belongs to the LysR transcriptional regulatory family.</text>
</comment>
<keyword evidence="7" id="KW-1185">Reference proteome</keyword>
<reference evidence="6" key="3">
    <citation type="journal article" date="2023" name="J. Biotechnol.">
        <title>Draft Genome Sequences of Endophytic Pseudomonas Strains, Isolated from the Interior of Brassicaceae Plants.</title>
        <authorList>
            <person name="Kaneko H."/>
            <person name="Furuya T."/>
        </authorList>
    </citation>
    <scope>NUCLEOTIDE SEQUENCE</scope>
    <source>
        <strain evidence="6">RS3R-1</strain>
    </source>
</reference>
<dbReference type="InterPro" id="IPR058163">
    <property type="entry name" value="LysR-type_TF_proteobact-type"/>
</dbReference>
<dbReference type="PANTHER" id="PTHR30537:SF5">
    <property type="entry name" value="HTH-TYPE TRANSCRIPTIONAL ACTIVATOR TTDR-RELATED"/>
    <property type="match status" value="1"/>
</dbReference>
<name>A0ABQ5PI81_9PSED</name>
<organism evidence="6 7">
    <name type="scientific">Pseudomonas atacamensis</name>
    <dbReference type="NCBI Taxonomy" id="2565368"/>
    <lineage>
        <taxon>Bacteria</taxon>
        <taxon>Pseudomonadati</taxon>
        <taxon>Pseudomonadota</taxon>
        <taxon>Gammaproteobacteria</taxon>
        <taxon>Pseudomonadales</taxon>
        <taxon>Pseudomonadaceae</taxon>
        <taxon>Pseudomonas</taxon>
    </lineage>
</organism>
<evidence type="ECO:0000256" key="1">
    <source>
        <dbReference type="ARBA" id="ARBA00009437"/>
    </source>
</evidence>
<keyword evidence="4" id="KW-0804">Transcription</keyword>
<dbReference type="Pfam" id="PF00126">
    <property type="entry name" value="HTH_1"/>
    <property type="match status" value="1"/>
</dbReference>
<dbReference type="InterPro" id="IPR036390">
    <property type="entry name" value="WH_DNA-bd_sf"/>
</dbReference>
<evidence type="ECO:0000256" key="3">
    <source>
        <dbReference type="ARBA" id="ARBA00023125"/>
    </source>
</evidence>
<feature type="domain" description="HTH lysR-type" evidence="5">
    <location>
        <begin position="73"/>
        <end position="130"/>
    </location>
</feature>
<evidence type="ECO:0000256" key="2">
    <source>
        <dbReference type="ARBA" id="ARBA00023015"/>
    </source>
</evidence>
<reference evidence="6" key="2">
    <citation type="submission" date="2022-11" db="EMBL/GenBank/DDBJ databases">
        <title>Draft genome sequencing of Pseudomonas atacamensis RS3R1.</title>
        <authorList>
            <person name="Furuya T."/>
            <person name="Kaneko H."/>
        </authorList>
    </citation>
    <scope>NUCLEOTIDE SEQUENCE</scope>
    <source>
        <strain evidence="6">RS3R-1</strain>
    </source>
</reference>
<accession>A0ABQ5PI81</accession>
<dbReference type="PROSITE" id="PS50931">
    <property type="entry name" value="HTH_LYSR"/>
    <property type="match status" value="1"/>
</dbReference>
<proteinExistence type="inferred from homology"/>